<evidence type="ECO:0000313" key="2">
    <source>
        <dbReference type="Proteomes" id="UP001234178"/>
    </source>
</evidence>
<accession>A0ABQ9YX54</accession>
<gene>
    <name evidence="1" type="ORF">OUZ56_006947</name>
</gene>
<sequence>MAYRLFVFQPTVAFIGTKPTNIYITERHRFIKIANGKQISPDLHLFFRLSILTSSSSSWSSSPRRLQAGRLRLAVFKLVVFASPSSSWSSSPRRLQAGRLCLAVFKLVVFASPFSSDLLHLIAFAAWSWISSVFASSPSSWTFTDWRRCSAPRLITRGVGQSPCALGRRRQCTSRDFPLSMRWWSTWGVHSRKGLHRQVSPDLSSDKSPFHRIPLKRCVATVEKQPTGCNGLAANGQQVLNLELRFGMKILNIDSHYPVTNLSVPNISSK</sequence>
<comment type="caution">
    <text evidence="1">The sequence shown here is derived from an EMBL/GenBank/DDBJ whole genome shotgun (WGS) entry which is preliminary data.</text>
</comment>
<dbReference type="EMBL" id="JAOYFB010000001">
    <property type="protein sequence ID" value="KAK4005232.1"/>
    <property type="molecule type" value="Genomic_DNA"/>
</dbReference>
<dbReference type="Proteomes" id="UP001234178">
    <property type="component" value="Unassembled WGS sequence"/>
</dbReference>
<name>A0ABQ9YX54_9CRUS</name>
<protein>
    <submittedName>
        <fullName evidence="1">Uncharacterized protein</fullName>
    </submittedName>
</protein>
<organism evidence="1 2">
    <name type="scientific">Daphnia magna</name>
    <dbReference type="NCBI Taxonomy" id="35525"/>
    <lineage>
        <taxon>Eukaryota</taxon>
        <taxon>Metazoa</taxon>
        <taxon>Ecdysozoa</taxon>
        <taxon>Arthropoda</taxon>
        <taxon>Crustacea</taxon>
        <taxon>Branchiopoda</taxon>
        <taxon>Diplostraca</taxon>
        <taxon>Cladocera</taxon>
        <taxon>Anomopoda</taxon>
        <taxon>Daphniidae</taxon>
        <taxon>Daphnia</taxon>
    </lineage>
</organism>
<proteinExistence type="predicted"/>
<evidence type="ECO:0000313" key="1">
    <source>
        <dbReference type="EMBL" id="KAK4005232.1"/>
    </source>
</evidence>
<keyword evidence="2" id="KW-1185">Reference proteome</keyword>
<reference evidence="1 2" key="1">
    <citation type="journal article" date="2023" name="Nucleic Acids Res.">
        <title>The hologenome of Daphnia magna reveals possible DNA methylation and microbiome-mediated evolution of the host genome.</title>
        <authorList>
            <person name="Chaturvedi A."/>
            <person name="Li X."/>
            <person name="Dhandapani V."/>
            <person name="Marshall H."/>
            <person name="Kissane S."/>
            <person name="Cuenca-Cambronero M."/>
            <person name="Asole G."/>
            <person name="Calvet F."/>
            <person name="Ruiz-Romero M."/>
            <person name="Marangio P."/>
            <person name="Guigo R."/>
            <person name="Rago D."/>
            <person name="Mirbahai L."/>
            <person name="Eastwood N."/>
            <person name="Colbourne J.K."/>
            <person name="Zhou J."/>
            <person name="Mallon E."/>
            <person name="Orsini L."/>
        </authorList>
    </citation>
    <scope>NUCLEOTIDE SEQUENCE [LARGE SCALE GENOMIC DNA]</scope>
    <source>
        <strain evidence="1">LRV0_1</strain>
    </source>
</reference>